<evidence type="ECO:0000256" key="1">
    <source>
        <dbReference type="ARBA" id="ARBA00010333"/>
    </source>
</evidence>
<evidence type="ECO:0000313" key="6">
    <source>
        <dbReference type="EMBL" id="UUX50057.1"/>
    </source>
</evidence>
<dbReference type="Gene3D" id="3.40.190.10">
    <property type="entry name" value="Periplasmic binding protein-like II"/>
    <property type="match status" value="2"/>
</dbReference>
<dbReference type="GO" id="GO:0006865">
    <property type="term" value="P:amino acid transport"/>
    <property type="evidence" value="ECO:0007669"/>
    <property type="project" value="TreeGrafter"/>
</dbReference>
<dbReference type="SMART" id="SM00062">
    <property type="entry name" value="PBPb"/>
    <property type="match status" value="1"/>
</dbReference>
<evidence type="ECO:0000256" key="3">
    <source>
        <dbReference type="ARBA" id="ARBA00022729"/>
    </source>
</evidence>
<dbReference type="EMBL" id="CP102480">
    <property type="protein sequence ID" value="UUX50057.1"/>
    <property type="molecule type" value="Genomic_DNA"/>
</dbReference>
<evidence type="ECO:0000256" key="4">
    <source>
        <dbReference type="SAM" id="SignalP"/>
    </source>
</evidence>
<dbReference type="PANTHER" id="PTHR30085:SF7">
    <property type="entry name" value="AMINO-ACID ABC TRANSPORTER-BINDING PROTEIN YHDW-RELATED"/>
    <property type="match status" value="1"/>
</dbReference>
<evidence type="ECO:0000313" key="7">
    <source>
        <dbReference type="Proteomes" id="UP001060336"/>
    </source>
</evidence>
<reference evidence="6" key="1">
    <citation type="submission" date="2022-08" db="EMBL/GenBank/DDBJ databases">
        <title>Nisaea acidiphila sp. nov., isolated from a marine algal debris and emended description of the genus Nisaea Urios et al. 2008.</title>
        <authorList>
            <person name="Kwon K."/>
        </authorList>
    </citation>
    <scope>NUCLEOTIDE SEQUENCE</scope>
    <source>
        <strain evidence="6">MEBiC11861</strain>
    </source>
</reference>
<dbReference type="SUPFAM" id="SSF53850">
    <property type="entry name" value="Periplasmic binding protein-like II"/>
    <property type="match status" value="1"/>
</dbReference>
<gene>
    <name evidence="6" type="ORF">NUH88_22050</name>
</gene>
<dbReference type="InterPro" id="IPR051455">
    <property type="entry name" value="Bact_solute-bind_prot3"/>
</dbReference>
<feature type="chain" id="PRO_5039934003" evidence="4">
    <location>
        <begin position="27"/>
        <end position="347"/>
    </location>
</feature>
<evidence type="ECO:0000259" key="5">
    <source>
        <dbReference type="SMART" id="SM00062"/>
    </source>
</evidence>
<feature type="signal peptide" evidence="4">
    <location>
        <begin position="1"/>
        <end position="26"/>
    </location>
</feature>
<organism evidence="6 7">
    <name type="scientific">Nisaea acidiphila</name>
    <dbReference type="NCBI Taxonomy" id="1862145"/>
    <lineage>
        <taxon>Bacteria</taxon>
        <taxon>Pseudomonadati</taxon>
        <taxon>Pseudomonadota</taxon>
        <taxon>Alphaproteobacteria</taxon>
        <taxon>Rhodospirillales</taxon>
        <taxon>Thalassobaculaceae</taxon>
        <taxon>Nisaea</taxon>
    </lineage>
</organism>
<protein>
    <submittedName>
        <fullName evidence="6">Amino acid ABC transporter substrate-binding protein</fullName>
    </submittedName>
</protein>
<evidence type="ECO:0000256" key="2">
    <source>
        <dbReference type="ARBA" id="ARBA00022448"/>
    </source>
</evidence>
<dbReference type="CDD" id="cd13692">
    <property type="entry name" value="PBP2_BztA"/>
    <property type="match status" value="1"/>
</dbReference>
<dbReference type="RefSeq" id="WP_257769046.1">
    <property type="nucleotide sequence ID" value="NZ_CP102480.1"/>
</dbReference>
<keyword evidence="7" id="KW-1185">Reference proteome</keyword>
<comment type="similarity">
    <text evidence="1">Belongs to the bacterial solute-binding protein 3 family.</text>
</comment>
<dbReference type="Pfam" id="PF00497">
    <property type="entry name" value="SBP_bac_3"/>
    <property type="match status" value="1"/>
</dbReference>
<dbReference type="KEGG" id="naci:NUH88_22050"/>
<dbReference type="PANTHER" id="PTHR30085">
    <property type="entry name" value="AMINO ACID ABC TRANSPORTER PERMEASE"/>
    <property type="match status" value="1"/>
</dbReference>
<keyword evidence="3 4" id="KW-0732">Signal</keyword>
<proteinExistence type="inferred from homology"/>
<feature type="domain" description="Solute-binding protein family 3/N-terminal" evidence="5">
    <location>
        <begin position="38"/>
        <end position="266"/>
    </location>
</feature>
<sequence length="347" mass="37687">MKKLSLLGLGLGMMASLGFTAEMASAQSTLDIVKQRGHLRCQVGTPASGFYQLDEQGNWFGSDVSICRAISAAIFDDPSKVEFQSVTSAVRFTAMANGESDVLSRTTTWTLFRDTQLGLDFTTVNFYDGQGFMVPKDSGINSALELAGATVCVLTGTTTELNLTDYSRANNLEIEPVVFEDSNVRNDTYAKGGCDAMTNDKSGLASSRAAFPDPGAHKILPETISKEPLGPVVRQNDSQWMDIVKWTVFALVQAEEMGINKANVMDMVASPKSPEMARMLGVEGDLNKGLGLEKDWVVRIIKHVGNYGEIYDEYMGTKGKLAIGIPREGSQNALWTEGGLMYSPPFR</sequence>
<name>A0A9J7AU97_9PROT</name>
<accession>A0A9J7AU97</accession>
<dbReference type="AlphaFoldDB" id="A0A9J7AU97"/>
<keyword evidence="2" id="KW-0813">Transport</keyword>
<dbReference type="InterPro" id="IPR001638">
    <property type="entry name" value="Solute-binding_3/MltF_N"/>
</dbReference>
<dbReference type="Proteomes" id="UP001060336">
    <property type="component" value="Chromosome"/>
</dbReference>